<protein>
    <submittedName>
        <fullName evidence="9">Steroid_dh-domain-containing protein</fullName>
    </submittedName>
</protein>
<dbReference type="PANTHER" id="PTHR10556">
    <property type="entry name" value="3-OXO-5-ALPHA-STEROID 4-DEHYDROGENASE"/>
    <property type="match status" value="1"/>
</dbReference>
<dbReference type="InParanoid" id="A0A1E7EYH3"/>
<evidence type="ECO:0000256" key="7">
    <source>
        <dbReference type="SAM" id="Phobius"/>
    </source>
</evidence>
<gene>
    <name evidence="9" type="ORF">FRACYDRAFT_193359</name>
</gene>
<dbReference type="GO" id="GO:0016020">
    <property type="term" value="C:membrane"/>
    <property type="evidence" value="ECO:0007669"/>
    <property type="project" value="UniProtKB-SubCell"/>
</dbReference>
<sequence length="321" mass="37098">MSSDADATTDTKHNTALPSSSSPTSSTLRQRRKSNSNNHDDAVNEEEEEEPQKQKKQKRHWLGPLIPSKLAWFLFESPCWIWVLVCCLYDCHNNNNNIKNVSDATFVSGLLVLPFKNQLLLGWFFFHYIYRSILYPFMMTTTITPGGGIPFGIAFMAFLYCFINGYLQSKYLTRLYFGIVLIIIGFSIVFTSDRILLNLKKQQLRKKRMNSHTSHYSIPYGGLFYLVSSPHYFGELLEWIGFCIASNYSLCSSSFVVWTAANLIPRSIHTHNWYKNTFQNDNHHHDSNNNDDVVDDDDEDWVVVDVNYSDLNRKAIIPFIL</sequence>
<evidence type="ECO:0000256" key="6">
    <source>
        <dbReference type="SAM" id="MobiDB-lite"/>
    </source>
</evidence>
<keyword evidence="10" id="KW-1185">Reference proteome</keyword>
<comment type="subcellular location">
    <subcellularLocation>
        <location evidence="1">Membrane</location>
        <topology evidence="1">Multi-pass membrane protein</topology>
    </subcellularLocation>
</comment>
<comment type="similarity">
    <text evidence="2">Belongs to the steroid 5-alpha reductase family.</text>
</comment>
<evidence type="ECO:0000256" key="4">
    <source>
        <dbReference type="ARBA" id="ARBA00022989"/>
    </source>
</evidence>
<dbReference type="PROSITE" id="PS50244">
    <property type="entry name" value="S5A_REDUCTASE"/>
    <property type="match status" value="1"/>
</dbReference>
<dbReference type="GO" id="GO:0006629">
    <property type="term" value="P:lipid metabolic process"/>
    <property type="evidence" value="ECO:0007669"/>
    <property type="project" value="InterPro"/>
</dbReference>
<dbReference type="AlphaFoldDB" id="A0A1E7EYH3"/>
<keyword evidence="3 7" id="KW-0812">Transmembrane</keyword>
<feature type="domain" description="3-oxo-5-alpha-steroid 4-dehydrogenase C-terminal" evidence="8">
    <location>
        <begin position="149"/>
        <end position="280"/>
    </location>
</feature>
<dbReference type="OrthoDB" id="5788137at2759"/>
<keyword evidence="5 7" id="KW-0472">Membrane</keyword>
<evidence type="ECO:0000256" key="5">
    <source>
        <dbReference type="ARBA" id="ARBA00023136"/>
    </source>
</evidence>
<dbReference type="EMBL" id="KV784370">
    <property type="protein sequence ID" value="OEU10879.1"/>
    <property type="molecule type" value="Genomic_DNA"/>
</dbReference>
<feature type="transmembrane region" description="Helical" evidence="7">
    <location>
        <begin position="61"/>
        <end position="85"/>
    </location>
</feature>
<dbReference type="GO" id="GO:0016627">
    <property type="term" value="F:oxidoreductase activity, acting on the CH-CH group of donors"/>
    <property type="evidence" value="ECO:0007669"/>
    <property type="project" value="InterPro"/>
</dbReference>
<dbReference type="Proteomes" id="UP000095751">
    <property type="component" value="Unassembled WGS sequence"/>
</dbReference>
<dbReference type="InterPro" id="IPR039357">
    <property type="entry name" value="SRD5A/TECR"/>
</dbReference>
<dbReference type="PANTHER" id="PTHR10556:SF43">
    <property type="entry name" value="STEROID 5-ALPHA-REDUCTASE DET2"/>
    <property type="match status" value="1"/>
</dbReference>
<evidence type="ECO:0000313" key="9">
    <source>
        <dbReference type="EMBL" id="OEU10879.1"/>
    </source>
</evidence>
<evidence type="ECO:0000256" key="3">
    <source>
        <dbReference type="ARBA" id="ARBA00022692"/>
    </source>
</evidence>
<feature type="transmembrane region" description="Helical" evidence="7">
    <location>
        <begin position="175"/>
        <end position="196"/>
    </location>
</feature>
<feature type="transmembrane region" description="Helical" evidence="7">
    <location>
        <begin position="105"/>
        <end position="130"/>
    </location>
</feature>
<dbReference type="InterPro" id="IPR001104">
    <property type="entry name" value="3-oxo-5_a-steroid_4-DH_C"/>
</dbReference>
<organism evidence="9 10">
    <name type="scientific">Fragilariopsis cylindrus CCMP1102</name>
    <dbReference type="NCBI Taxonomy" id="635003"/>
    <lineage>
        <taxon>Eukaryota</taxon>
        <taxon>Sar</taxon>
        <taxon>Stramenopiles</taxon>
        <taxon>Ochrophyta</taxon>
        <taxon>Bacillariophyta</taxon>
        <taxon>Bacillariophyceae</taxon>
        <taxon>Bacillariophycidae</taxon>
        <taxon>Bacillariales</taxon>
        <taxon>Bacillariaceae</taxon>
        <taxon>Fragilariopsis</taxon>
    </lineage>
</organism>
<reference evidence="9 10" key="1">
    <citation type="submission" date="2016-09" db="EMBL/GenBank/DDBJ databases">
        <title>Extensive genetic diversity and differential bi-allelic expression allows diatom success in the polar Southern Ocean.</title>
        <authorList>
            <consortium name="DOE Joint Genome Institute"/>
            <person name="Mock T."/>
            <person name="Otillar R.P."/>
            <person name="Strauss J."/>
            <person name="Dupont C."/>
            <person name="Frickenhaus S."/>
            <person name="Maumus F."/>
            <person name="Mcmullan M."/>
            <person name="Sanges R."/>
            <person name="Schmutz J."/>
            <person name="Toseland A."/>
            <person name="Valas R."/>
            <person name="Veluchamy A."/>
            <person name="Ward B.J."/>
            <person name="Allen A."/>
            <person name="Barry K."/>
            <person name="Falciatore A."/>
            <person name="Ferrante M."/>
            <person name="Fortunato A.E."/>
            <person name="Gloeckner G."/>
            <person name="Gruber A."/>
            <person name="Hipkin R."/>
            <person name="Janech M."/>
            <person name="Kroth P."/>
            <person name="Leese F."/>
            <person name="Lindquist E."/>
            <person name="Lyon B.R."/>
            <person name="Martin J."/>
            <person name="Mayer C."/>
            <person name="Parker M."/>
            <person name="Quesneville H."/>
            <person name="Raymond J."/>
            <person name="Uhlig C."/>
            <person name="Valentin K.U."/>
            <person name="Worden A.Z."/>
            <person name="Armbrust E.V."/>
            <person name="Bowler C."/>
            <person name="Green B."/>
            <person name="Moulton V."/>
            <person name="Van Oosterhout C."/>
            <person name="Grigoriev I."/>
        </authorList>
    </citation>
    <scope>NUCLEOTIDE SEQUENCE [LARGE SCALE GENOMIC DNA]</scope>
    <source>
        <strain evidence="9 10">CCMP1102</strain>
    </source>
</reference>
<feature type="compositionally biased region" description="Low complexity" evidence="6">
    <location>
        <begin position="17"/>
        <end position="28"/>
    </location>
</feature>
<feature type="region of interest" description="Disordered" evidence="6">
    <location>
        <begin position="1"/>
        <end position="58"/>
    </location>
</feature>
<dbReference type="KEGG" id="fcy:FRACYDRAFT_193359"/>
<accession>A0A1E7EYH3</accession>
<feature type="transmembrane region" description="Helical" evidence="7">
    <location>
        <begin position="142"/>
        <end position="163"/>
    </location>
</feature>
<dbReference type="Pfam" id="PF02544">
    <property type="entry name" value="Steroid_dh"/>
    <property type="match status" value="1"/>
</dbReference>
<evidence type="ECO:0000313" key="10">
    <source>
        <dbReference type="Proteomes" id="UP000095751"/>
    </source>
</evidence>
<evidence type="ECO:0000256" key="2">
    <source>
        <dbReference type="ARBA" id="ARBA00007742"/>
    </source>
</evidence>
<keyword evidence="4 7" id="KW-1133">Transmembrane helix</keyword>
<proteinExistence type="inferred from homology"/>
<evidence type="ECO:0000259" key="8">
    <source>
        <dbReference type="Pfam" id="PF02544"/>
    </source>
</evidence>
<evidence type="ECO:0000256" key="1">
    <source>
        <dbReference type="ARBA" id="ARBA00004141"/>
    </source>
</evidence>
<name>A0A1E7EYH3_9STRA</name>